<dbReference type="NCBIfam" id="TIGR00479">
    <property type="entry name" value="rumA"/>
    <property type="match status" value="1"/>
</dbReference>
<dbReference type="GO" id="GO:0070041">
    <property type="term" value="F:rRNA (uridine-C5-)-methyltransferase activity"/>
    <property type="evidence" value="ECO:0007669"/>
    <property type="project" value="TreeGrafter"/>
</dbReference>
<dbReference type="PANTHER" id="PTHR11061:SF30">
    <property type="entry name" value="TRNA (URACIL(54)-C(5))-METHYLTRANSFERASE"/>
    <property type="match status" value="1"/>
</dbReference>
<feature type="binding site" evidence="4">
    <location>
        <position position="323"/>
    </location>
    <ligand>
        <name>S-adenosyl-L-methionine</name>
        <dbReference type="ChEBI" id="CHEBI:59789"/>
    </ligand>
</feature>
<dbReference type="GO" id="GO:0070475">
    <property type="term" value="P:rRNA base methylation"/>
    <property type="evidence" value="ECO:0007669"/>
    <property type="project" value="TreeGrafter"/>
</dbReference>
<feature type="compositionally biased region" description="Basic and acidic residues" evidence="6">
    <location>
        <begin position="457"/>
        <end position="472"/>
    </location>
</feature>
<reference evidence="8 9" key="1">
    <citation type="submission" date="2020-02" db="EMBL/GenBank/DDBJ databases">
        <authorList>
            <person name="Hogendoorn C."/>
        </authorList>
    </citation>
    <scope>NUCLEOTIDE SEQUENCE [LARGE SCALE GENOMIC DNA]</scope>
    <source>
        <strain evidence="8">R501</strain>
    </source>
</reference>
<feature type="active site" description="Nucleophile" evidence="4">
    <location>
        <position position="398"/>
    </location>
</feature>
<evidence type="ECO:0000259" key="7">
    <source>
        <dbReference type="PROSITE" id="PS50926"/>
    </source>
</evidence>
<dbReference type="PANTHER" id="PTHR11061">
    <property type="entry name" value="RNA M5U METHYLTRANSFERASE"/>
    <property type="match status" value="1"/>
</dbReference>
<dbReference type="AlphaFoldDB" id="A0A6F8ZHP9"/>
<evidence type="ECO:0000313" key="9">
    <source>
        <dbReference type="Proteomes" id="UP000503399"/>
    </source>
</evidence>
<feature type="region of interest" description="Disordered" evidence="6">
    <location>
        <begin position="436"/>
        <end position="472"/>
    </location>
</feature>
<sequence length="472" mass="50733">MGKDGEGVAVAPDGRTLFVAGGLPGEQVRAVVDTEHARFLKGHAVAVLEPSPQRVPAPCPVFGRCGGCALQHWAYPAEAAYKENRVREALRRIARLADPPVRPIRAATAVYAYRNKAQFPWGWSAGRPVLGFYRRATHEVIPLATCAIQHPLINRVLAEAPPAAAALGLPVYDERRDSGLLRHLVVRASFSEPEGLATVVVRHPGDPRLAAFARALRQAVPELVGVAANINPERTNRIFGARTVILEGRDFLHERLLGATFRVGPTAFFQVNPRQTAVLYSLVLDAVARVPGVRRVWDLFAGVGTLAILTGRRLPQADILAVEIAADAVADARVNARLNGVHNVSFQARDALAVVEAERMAGHAPDVVIVDPPRSGLAEELVAALDALAPRALVYVSCNPDTLARDVARLPGWRLAWAQPVDLFPRTDHVETVAILEPGSGGGLQPEAAADEQPGQHGEEDAGEGEDRRCQL</sequence>
<dbReference type="Gene3D" id="3.40.50.150">
    <property type="entry name" value="Vaccinia Virus protein VP39"/>
    <property type="match status" value="1"/>
</dbReference>
<dbReference type="CDD" id="cd02440">
    <property type="entry name" value="AdoMet_MTases"/>
    <property type="match status" value="1"/>
</dbReference>
<evidence type="ECO:0000256" key="3">
    <source>
        <dbReference type="ARBA" id="ARBA00022691"/>
    </source>
</evidence>
<feature type="active site" evidence="5">
    <location>
        <position position="398"/>
    </location>
</feature>
<feature type="binding site" evidence="4">
    <location>
        <position position="300"/>
    </location>
    <ligand>
        <name>S-adenosyl-L-methionine</name>
        <dbReference type="ChEBI" id="CHEBI:59789"/>
    </ligand>
</feature>
<dbReference type="InterPro" id="IPR002792">
    <property type="entry name" value="TRAM_dom"/>
</dbReference>
<evidence type="ECO:0000313" key="8">
    <source>
        <dbReference type="EMBL" id="CAB1129243.1"/>
    </source>
</evidence>
<protein>
    <submittedName>
        <fullName evidence="8">RNA methyltransferase, TrmA family</fullName>
    </submittedName>
</protein>
<comment type="similarity">
    <text evidence="4">Belongs to the class I-like SAM-binding methyltransferase superfamily. RNA M5U methyltransferase family.</text>
</comment>
<dbReference type="KEGG" id="hfv:R50_1742"/>
<keyword evidence="9" id="KW-1185">Reference proteome</keyword>
<organism evidence="8 9">
    <name type="scientific">Candidatus Hydrogenisulfobacillus filiaventi</name>
    <dbReference type="NCBI Taxonomy" id="2707344"/>
    <lineage>
        <taxon>Bacteria</taxon>
        <taxon>Bacillati</taxon>
        <taxon>Bacillota</taxon>
        <taxon>Clostridia</taxon>
        <taxon>Eubacteriales</taxon>
        <taxon>Clostridiales Family XVII. Incertae Sedis</taxon>
        <taxon>Candidatus Hydrogenisulfobacillus</taxon>
    </lineage>
</organism>
<dbReference type="PROSITE" id="PS51687">
    <property type="entry name" value="SAM_MT_RNA_M5U"/>
    <property type="match status" value="1"/>
</dbReference>
<dbReference type="PROSITE" id="PS01230">
    <property type="entry name" value="TRMA_1"/>
    <property type="match status" value="1"/>
</dbReference>
<dbReference type="SUPFAM" id="SSF50249">
    <property type="entry name" value="Nucleic acid-binding proteins"/>
    <property type="match status" value="1"/>
</dbReference>
<gene>
    <name evidence="8" type="ORF">R50_1742</name>
</gene>
<evidence type="ECO:0000256" key="1">
    <source>
        <dbReference type="ARBA" id="ARBA00022603"/>
    </source>
</evidence>
<evidence type="ECO:0000256" key="2">
    <source>
        <dbReference type="ARBA" id="ARBA00022679"/>
    </source>
</evidence>
<evidence type="ECO:0000256" key="5">
    <source>
        <dbReference type="PROSITE-ProRule" id="PRU10015"/>
    </source>
</evidence>
<dbReference type="InterPro" id="IPR029063">
    <property type="entry name" value="SAM-dependent_MTases_sf"/>
</dbReference>
<feature type="binding site" evidence="4">
    <location>
        <position position="270"/>
    </location>
    <ligand>
        <name>S-adenosyl-L-methionine</name>
        <dbReference type="ChEBI" id="CHEBI:59789"/>
    </ligand>
</feature>
<dbReference type="InterPro" id="IPR010280">
    <property type="entry name" value="U5_MeTrfase_fam"/>
</dbReference>
<proteinExistence type="inferred from homology"/>
<dbReference type="Gene3D" id="2.40.50.140">
    <property type="entry name" value="Nucleic acid-binding proteins"/>
    <property type="match status" value="1"/>
</dbReference>
<dbReference type="SUPFAM" id="SSF53335">
    <property type="entry name" value="S-adenosyl-L-methionine-dependent methyltransferases"/>
    <property type="match status" value="1"/>
</dbReference>
<evidence type="ECO:0000256" key="6">
    <source>
        <dbReference type="SAM" id="MobiDB-lite"/>
    </source>
</evidence>
<dbReference type="InterPro" id="IPR030390">
    <property type="entry name" value="MeTrfase_TrmA_AS"/>
</dbReference>
<dbReference type="Proteomes" id="UP000503399">
    <property type="component" value="Chromosome"/>
</dbReference>
<feature type="domain" description="TRAM" evidence="7">
    <location>
        <begin position="1"/>
        <end position="46"/>
    </location>
</feature>
<evidence type="ECO:0000256" key="4">
    <source>
        <dbReference type="PROSITE-ProRule" id="PRU01024"/>
    </source>
</evidence>
<keyword evidence="2 4" id="KW-0808">Transferase</keyword>
<dbReference type="EMBL" id="LR778114">
    <property type="protein sequence ID" value="CAB1129243.1"/>
    <property type="molecule type" value="Genomic_DNA"/>
</dbReference>
<keyword evidence="1 4" id="KW-0489">Methyltransferase</keyword>
<dbReference type="FunFam" id="2.40.50.1070:FF:000003">
    <property type="entry name" value="23S rRNA (Uracil-5-)-methyltransferase RumA"/>
    <property type="match status" value="1"/>
</dbReference>
<name>A0A6F8ZHP9_9FIRM</name>
<dbReference type="Gene3D" id="2.40.50.1070">
    <property type="match status" value="1"/>
</dbReference>
<dbReference type="Pfam" id="PF05958">
    <property type="entry name" value="tRNA_U5-meth_tr"/>
    <property type="match status" value="1"/>
</dbReference>
<feature type="binding site" evidence="4">
    <location>
        <position position="371"/>
    </location>
    <ligand>
        <name>S-adenosyl-L-methionine</name>
        <dbReference type="ChEBI" id="CHEBI:59789"/>
    </ligand>
</feature>
<keyword evidence="3 4" id="KW-0949">S-adenosyl-L-methionine</keyword>
<dbReference type="InterPro" id="IPR012340">
    <property type="entry name" value="NA-bd_OB-fold"/>
</dbReference>
<dbReference type="PROSITE" id="PS50926">
    <property type="entry name" value="TRAM"/>
    <property type="match status" value="1"/>
</dbReference>
<accession>A0A6F8ZHP9</accession>